<dbReference type="EMBL" id="CAJVPP010012715">
    <property type="protein sequence ID" value="CAG8718597.1"/>
    <property type="molecule type" value="Genomic_DNA"/>
</dbReference>
<gene>
    <name evidence="2" type="ORF">FMOSSE_LOCUS14827</name>
</gene>
<organism evidence="2 3">
    <name type="scientific">Funneliformis mosseae</name>
    <name type="common">Endomycorrhizal fungus</name>
    <name type="synonym">Glomus mosseae</name>
    <dbReference type="NCBI Taxonomy" id="27381"/>
    <lineage>
        <taxon>Eukaryota</taxon>
        <taxon>Fungi</taxon>
        <taxon>Fungi incertae sedis</taxon>
        <taxon>Mucoromycota</taxon>
        <taxon>Glomeromycotina</taxon>
        <taxon>Glomeromycetes</taxon>
        <taxon>Glomerales</taxon>
        <taxon>Glomeraceae</taxon>
        <taxon>Funneliformis</taxon>
    </lineage>
</organism>
<feature type="region of interest" description="Disordered" evidence="1">
    <location>
        <begin position="122"/>
        <end position="156"/>
    </location>
</feature>
<protein>
    <submittedName>
        <fullName evidence="2">14809_t:CDS:1</fullName>
    </submittedName>
</protein>
<feature type="non-terminal residue" evidence="2">
    <location>
        <position position="189"/>
    </location>
</feature>
<keyword evidence="3" id="KW-1185">Reference proteome</keyword>
<evidence type="ECO:0000256" key="1">
    <source>
        <dbReference type="SAM" id="MobiDB-lite"/>
    </source>
</evidence>
<reference evidence="2" key="1">
    <citation type="submission" date="2021-06" db="EMBL/GenBank/DDBJ databases">
        <authorList>
            <person name="Kallberg Y."/>
            <person name="Tangrot J."/>
            <person name="Rosling A."/>
        </authorList>
    </citation>
    <scope>NUCLEOTIDE SEQUENCE</scope>
    <source>
        <strain evidence="2">87-6 pot B 2015</strain>
    </source>
</reference>
<name>A0A9N9I2L2_FUNMO</name>
<feature type="compositionally biased region" description="Basic residues" evidence="1">
    <location>
        <begin position="127"/>
        <end position="136"/>
    </location>
</feature>
<dbReference type="AlphaFoldDB" id="A0A9N9I2L2"/>
<proteinExistence type="predicted"/>
<comment type="caution">
    <text evidence="2">The sequence shown here is derived from an EMBL/GenBank/DDBJ whole genome shotgun (WGS) entry which is preliminary data.</text>
</comment>
<evidence type="ECO:0000313" key="2">
    <source>
        <dbReference type="EMBL" id="CAG8718597.1"/>
    </source>
</evidence>
<dbReference type="Proteomes" id="UP000789375">
    <property type="component" value="Unassembled WGS sequence"/>
</dbReference>
<feature type="compositionally biased region" description="Polar residues" evidence="1">
    <location>
        <begin position="138"/>
        <end position="155"/>
    </location>
</feature>
<sequence length="189" mass="22435">DLNDFDDRYLEDELDRTHFFFLEGVQLTDILEVRKLCCLTKSYKHYVVLMFATKFNIGLISKRWYQEDIQDQNIQQDETVEILKAPDTFTIEVRQRVLRKNEFIDMINGFIDHKKSTINETDEMQRRGHPSQKRIKSSFETNSQNTKNSAINPSDPNLFVRQQHFQQTSSRTPLRVLNTNNIEENNNLC</sequence>
<evidence type="ECO:0000313" key="3">
    <source>
        <dbReference type="Proteomes" id="UP000789375"/>
    </source>
</evidence>
<accession>A0A9N9I2L2</accession>